<accession>A0ABV0ZV25</accession>
<protein>
    <submittedName>
        <fullName evidence="1">Uncharacterized protein</fullName>
    </submittedName>
</protein>
<comment type="caution">
    <text evidence="1">The sequence shown here is derived from an EMBL/GenBank/DDBJ whole genome shotgun (WGS) entry which is preliminary data.</text>
</comment>
<gene>
    <name evidence="1" type="ORF">AMECASPLE_037685</name>
</gene>
<evidence type="ECO:0000313" key="1">
    <source>
        <dbReference type="EMBL" id="MEQ2309346.1"/>
    </source>
</evidence>
<sequence length="89" mass="10160">MHKLSLQKQTENSLQRCRLYKPSLKEGQQPRITVVTVMCSWLADRTSRLSSTATEVSWKLTLCSRSFLQTSSSPGQLLSTVPEVRFWAE</sequence>
<keyword evidence="2" id="KW-1185">Reference proteome</keyword>
<organism evidence="1 2">
    <name type="scientific">Ameca splendens</name>
    <dbReference type="NCBI Taxonomy" id="208324"/>
    <lineage>
        <taxon>Eukaryota</taxon>
        <taxon>Metazoa</taxon>
        <taxon>Chordata</taxon>
        <taxon>Craniata</taxon>
        <taxon>Vertebrata</taxon>
        <taxon>Euteleostomi</taxon>
        <taxon>Actinopterygii</taxon>
        <taxon>Neopterygii</taxon>
        <taxon>Teleostei</taxon>
        <taxon>Neoteleostei</taxon>
        <taxon>Acanthomorphata</taxon>
        <taxon>Ovalentaria</taxon>
        <taxon>Atherinomorphae</taxon>
        <taxon>Cyprinodontiformes</taxon>
        <taxon>Goodeidae</taxon>
        <taxon>Ameca</taxon>
    </lineage>
</organism>
<name>A0ABV0ZV25_9TELE</name>
<dbReference type="Proteomes" id="UP001469553">
    <property type="component" value="Unassembled WGS sequence"/>
</dbReference>
<dbReference type="EMBL" id="JAHRIP010072336">
    <property type="protein sequence ID" value="MEQ2309346.1"/>
    <property type="molecule type" value="Genomic_DNA"/>
</dbReference>
<reference evidence="1 2" key="1">
    <citation type="submission" date="2021-06" db="EMBL/GenBank/DDBJ databases">
        <authorList>
            <person name="Palmer J.M."/>
        </authorList>
    </citation>
    <scope>NUCLEOTIDE SEQUENCE [LARGE SCALE GENOMIC DNA]</scope>
    <source>
        <strain evidence="1 2">AS_MEX2019</strain>
        <tissue evidence="1">Muscle</tissue>
    </source>
</reference>
<evidence type="ECO:0000313" key="2">
    <source>
        <dbReference type="Proteomes" id="UP001469553"/>
    </source>
</evidence>
<proteinExistence type="predicted"/>